<gene>
    <name evidence="1" type="ORF">LNN31_13580</name>
</gene>
<keyword evidence="2" id="KW-1185">Reference proteome</keyword>
<sequence>MNSAVNNLKSNMGQVSNRTTVATSSFKDMSGNAGMLSGVIKGIGTAVAGAFAVQKIVEFGKAVVDAAGSAQAMEAQFSQTFGEMEPIAQTAIDTMADKFGMVPNRLKPSMSQMTSMFKGLGLDTEAAMGKATDAVTVSADAAAFYDKSFADANSALVSFVKGNYEGKFFAPCRCEAA</sequence>
<dbReference type="RefSeq" id="WP_263992599.1">
    <property type="nucleotide sequence ID" value="NZ_CP087994.1"/>
</dbReference>
<evidence type="ECO:0000313" key="1">
    <source>
        <dbReference type="EMBL" id="UYO61807.1"/>
    </source>
</evidence>
<accession>A0ABY6HBC1</accession>
<proteinExistence type="predicted"/>
<name>A0ABY6HBC1_9FIRM</name>
<dbReference type="EMBL" id="CP087994">
    <property type="protein sequence ID" value="UYO61807.1"/>
    <property type="molecule type" value="Genomic_DNA"/>
</dbReference>
<evidence type="ECO:0008006" key="3">
    <source>
        <dbReference type="Google" id="ProtNLM"/>
    </source>
</evidence>
<protein>
    <recommendedName>
        <fullName evidence="3">Phage tail tape measure protein</fullName>
    </recommendedName>
</protein>
<reference evidence="1" key="1">
    <citation type="submission" date="2021-11" db="EMBL/GenBank/DDBJ databases">
        <title>Isoprene-degrading acetogen.</title>
        <authorList>
            <person name="Yang Y."/>
            <person name="Jin H."/>
            <person name="Yan J."/>
        </authorList>
    </citation>
    <scope>NUCLEOTIDE SEQUENCE</scope>
    <source>
        <strain evidence="1">Berkeley</strain>
    </source>
</reference>
<dbReference type="Proteomes" id="UP001163550">
    <property type="component" value="Chromosome"/>
</dbReference>
<organism evidence="1 2">
    <name type="scientific">Acetobacterium wieringae</name>
    <dbReference type="NCBI Taxonomy" id="52694"/>
    <lineage>
        <taxon>Bacteria</taxon>
        <taxon>Bacillati</taxon>
        <taxon>Bacillota</taxon>
        <taxon>Clostridia</taxon>
        <taxon>Eubacteriales</taxon>
        <taxon>Eubacteriaceae</taxon>
        <taxon>Acetobacterium</taxon>
    </lineage>
</organism>
<evidence type="ECO:0000313" key="2">
    <source>
        <dbReference type="Proteomes" id="UP001163550"/>
    </source>
</evidence>